<organism evidence="1 2">
    <name type="scientific">Streptomyces mutabilis</name>
    <dbReference type="NCBI Taxonomy" id="67332"/>
    <lineage>
        <taxon>Bacteria</taxon>
        <taxon>Bacillati</taxon>
        <taxon>Actinomycetota</taxon>
        <taxon>Actinomycetes</taxon>
        <taxon>Kitasatosporales</taxon>
        <taxon>Streptomycetaceae</taxon>
        <taxon>Streptomyces</taxon>
    </lineage>
</organism>
<dbReference type="EMBL" id="JNFQ01000002">
    <property type="protein sequence ID" value="KFG73226.1"/>
    <property type="molecule type" value="Genomic_DNA"/>
</dbReference>
<gene>
    <name evidence="1" type="ORF">FM21_20590</name>
</gene>
<sequence length="330" mass="36999">MTQSEVLVAPEADWDKAPGLLDGAKELTLGPEECDLAYWITSVAQGTLRDRGVTGHHDDAIVPDFLKEPGPLREALVLEFGLRGLSEELATRLLGHYVSIAPGIPEMEFYATQLLDEARHARVFRNHLVELGIPADTLLKSIDEMARDYRARVLDPVVDFTLDIVRDQADFPGGVAVFAIVIEGVLAPAAELSERKWTPLSPATGEISRGTAIDEIRHLTVASTILRDHVAAHPEYRPRLLEILRAGVRLWDEIPDREFVIHREELFQEGMLRHADRIGDYEIWPGVRMLDTTPEQRYDMAERWTDEMAEARMAYMGLPLEVLSSPRPGA</sequence>
<keyword evidence="2" id="KW-1185">Reference proteome</keyword>
<dbReference type="Proteomes" id="UP000029095">
    <property type="component" value="Unassembled WGS sequence"/>
</dbReference>
<name>A0A086MWF8_9ACTN</name>
<protein>
    <submittedName>
        <fullName evidence="1">VlmB-like protein</fullName>
    </submittedName>
</protein>
<dbReference type="GO" id="GO:0016491">
    <property type="term" value="F:oxidoreductase activity"/>
    <property type="evidence" value="ECO:0007669"/>
    <property type="project" value="InterPro"/>
</dbReference>
<comment type="caution">
    <text evidence="1">The sequence shown here is derived from an EMBL/GenBank/DDBJ whole genome shotgun (WGS) entry which is preliminary data.</text>
</comment>
<evidence type="ECO:0000313" key="1">
    <source>
        <dbReference type="EMBL" id="KFG73226.1"/>
    </source>
</evidence>
<proteinExistence type="predicted"/>
<dbReference type="InterPro" id="IPR009078">
    <property type="entry name" value="Ferritin-like_SF"/>
</dbReference>
<dbReference type="SUPFAM" id="SSF47240">
    <property type="entry name" value="Ferritin-like"/>
    <property type="match status" value="1"/>
</dbReference>
<accession>A0A086MWF8</accession>
<dbReference type="Gene3D" id="1.10.620.20">
    <property type="entry name" value="Ribonucleotide Reductase, subunit A"/>
    <property type="match status" value="1"/>
</dbReference>
<dbReference type="RefSeq" id="WP_043378883.1">
    <property type="nucleotide sequence ID" value="NZ_KN039947.1"/>
</dbReference>
<reference evidence="1 2" key="1">
    <citation type="submission" date="2014-05" db="EMBL/GenBank/DDBJ databases">
        <title>Complete genome sequence of the Streptomyces mutabilis TRM45540.</title>
        <authorList>
            <person name="Luo X."/>
            <person name="Zhang L."/>
        </authorList>
    </citation>
    <scope>NUCLEOTIDE SEQUENCE [LARGE SCALE GENOMIC DNA]</scope>
    <source>
        <strain evidence="1 2">TRM45540</strain>
    </source>
</reference>
<dbReference type="AlphaFoldDB" id="A0A086MWF8"/>
<evidence type="ECO:0000313" key="2">
    <source>
        <dbReference type="Proteomes" id="UP000029095"/>
    </source>
</evidence>
<dbReference type="InterPro" id="IPR012348">
    <property type="entry name" value="RNR-like"/>
</dbReference>
<dbReference type="HOGENOM" id="CLU_841779_0_0_11"/>
<dbReference type="STRING" id="1915400.FM21_20590"/>